<evidence type="ECO:0000256" key="2">
    <source>
        <dbReference type="ARBA" id="ARBA00022692"/>
    </source>
</evidence>
<dbReference type="RefSeq" id="WP_143894532.1">
    <property type="nucleotide sequence ID" value="NZ_CP041666.1"/>
</dbReference>
<keyword evidence="4 6" id="KW-0472">Membrane</keyword>
<feature type="domain" description="Lipopolysaccharide assembly protein A" evidence="7">
    <location>
        <begin position="24"/>
        <end position="81"/>
    </location>
</feature>
<dbReference type="GO" id="GO:0005886">
    <property type="term" value="C:plasma membrane"/>
    <property type="evidence" value="ECO:0007669"/>
    <property type="project" value="InterPro"/>
</dbReference>
<feature type="region of interest" description="Disordered" evidence="5">
    <location>
        <begin position="85"/>
        <end position="106"/>
    </location>
</feature>
<dbReference type="OrthoDB" id="2990728at2"/>
<reference evidence="8 9" key="1">
    <citation type="submission" date="2019-07" db="EMBL/GenBank/DDBJ databases">
        <authorList>
            <person name="Li J."/>
        </authorList>
    </citation>
    <scope>NUCLEOTIDE SEQUENCE [LARGE SCALE GENOMIC DNA]</scope>
    <source>
        <strain evidence="8 9">TKL69</strain>
    </source>
</reference>
<evidence type="ECO:0000256" key="1">
    <source>
        <dbReference type="ARBA" id="ARBA00022475"/>
    </source>
</evidence>
<evidence type="ECO:0000256" key="5">
    <source>
        <dbReference type="SAM" id="MobiDB-lite"/>
    </source>
</evidence>
<proteinExistence type="predicted"/>
<protein>
    <submittedName>
        <fullName evidence="8">DUF1049 domain-containing protein</fullName>
    </submittedName>
</protein>
<sequence>MKGQSYIITALLFALLVAIFAVINVEPVEVDYLFGTGNAPLILVILFSVLMGGIITASVGFVRILRLQREIKQLKKENSRLADLTPGEISLEEDPAEAEDEKKLDE</sequence>
<accession>A0A516KH63</accession>
<gene>
    <name evidence="8" type="ORF">FN924_11275</name>
</gene>
<evidence type="ECO:0000256" key="6">
    <source>
        <dbReference type="SAM" id="Phobius"/>
    </source>
</evidence>
<feature type="transmembrane region" description="Helical" evidence="6">
    <location>
        <begin position="41"/>
        <end position="65"/>
    </location>
</feature>
<dbReference type="PANTHER" id="PTHR41335:SF1">
    <property type="entry name" value="MEMBRANE PROTEIN"/>
    <property type="match status" value="1"/>
</dbReference>
<feature type="compositionally biased region" description="Acidic residues" evidence="5">
    <location>
        <begin position="90"/>
        <end position="99"/>
    </location>
</feature>
<name>A0A516KH63_9BACI</name>
<evidence type="ECO:0000259" key="7">
    <source>
        <dbReference type="Pfam" id="PF06305"/>
    </source>
</evidence>
<keyword evidence="3 6" id="KW-1133">Transmembrane helix</keyword>
<evidence type="ECO:0000256" key="4">
    <source>
        <dbReference type="ARBA" id="ARBA00023136"/>
    </source>
</evidence>
<dbReference type="Pfam" id="PF06305">
    <property type="entry name" value="LapA_dom"/>
    <property type="match status" value="1"/>
</dbReference>
<evidence type="ECO:0000313" key="9">
    <source>
        <dbReference type="Proteomes" id="UP000315215"/>
    </source>
</evidence>
<dbReference type="EMBL" id="CP041666">
    <property type="protein sequence ID" value="QDP40715.1"/>
    <property type="molecule type" value="Genomic_DNA"/>
</dbReference>
<organism evidence="8 9">
    <name type="scientific">Radiobacillus deserti</name>
    <dbReference type="NCBI Taxonomy" id="2594883"/>
    <lineage>
        <taxon>Bacteria</taxon>
        <taxon>Bacillati</taxon>
        <taxon>Bacillota</taxon>
        <taxon>Bacilli</taxon>
        <taxon>Bacillales</taxon>
        <taxon>Bacillaceae</taxon>
        <taxon>Radiobacillus</taxon>
    </lineage>
</organism>
<dbReference type="PANTHER" id="PTHR41335">
    <property type="entry name" value="MEMBRANE PROTEIN-RELATED"/>
    <property type="match status" value="1"/>
</dbReference>
<dbReference type="AlphaFoldDB" id="A0A516KH63"/>
<evidence type="ECO:0000313" key="8">
    <source>
        <dbReference type="EMBL" id="QDP40715.1"/>
    </source>
</evidence>
<dbReference type="Proteomes" id="UP000315215">
    <property type="component" value="Chromosome"/>
</dbReference>
<keyword evidence="9" id="KW-1185">Reference proteome</keyword>
<evidence type="ECO:0000256" key="3">
    <source>
        <dbReference type="ARBA" id="ARBA00022989"/>
    </source>
</evidence>
<keyword evidence="2 6" id="KW-0812">Transmembrane</keyword>
<keyword evidence="1" id="KW-1003">Cell membrane</keyword>
<dbReference type="InterPro" id="IPR010445">
    <property type="entry name" value="LapA_dom"/>
</dbReference>
<dbReference type="KEGG" id="aqt:FN924_11275"/>